<dbReference type="InterPro" id="IPR050499">
    <property type="entry name" value="PEP-utilizing_PTS_enzyme"/>
</dbReference>
<feature type="domain" description="PEP-utilising enzyme C-terminal" evidence="8">
    <location>
        <begin position="197"/>
        <end position="384"/>
    </location>
</feature>
<dbReference type="InterPro" id="IPR036637">
    <property type="entry name" value="Phosphohistidine_dom_sf"/>
</dbReference>
<feature type="domain" description="PEP-utilising enzyme mobile" evidence="7">
    <location>
        <begin position="46"/>
        <end position="97"/>
    </location>
</feature>
<reference evidence="9 10" key="1">
    <citation type="submission" date="2023-07" db="EMBL/GenBank/DDBJ databases">
        <title>Sequencing the genomes of 1000 actinobacteria strains.</title>
        <authorList>
            <person name="Klenk H.-P."/>
        </authorList>
    </citation>
    <scope>NUCLEOTIDE SEQUENCE [LARGE SCALE GENOMIC DNA]</scope>
    <source>
        <strain evidence="9 10">DSM 44388</strain>
    </source>
</reference>
<dbReference type="InterPro" id="IPR000121">
    <property type="entry name" value="PEP_util_C"/>
</dbReference>
<keyword evidence="6" id="KW-0460">Magnesium</keyword>
<dbReference type="InterPro" id="IPR008279">
    <property type="entry name" value="PEP-util_enz_mobile_dom"/>
</dbReference>
<dbReference type="InterPro" id="IPR015813">
    <property type="entry name" value="Pyrv/PenolPyrv_kinase-like_dom"/>
</dbReference>
<evidence type="ECO:0000256" key="6">
    <source>
        <dbReference type="ARBA" id="ARBA00022842"/>
    </source>
</evidence>
<gene>
    <name evidence="9" type="ORF">J2S57_005396</name>
</gene>
<name>A0ABT9PAC8_9ACTN</name>
<organism evidence="9 10">
    <name type="scientific">Kineosporia succinea</name>
    <dbReference type="NCBI Taxonomy" id="84632"/>
    <lineage>
        <taxon>Bacteria</taxon>
        <taxon>Bacillati</taxon>
        <taxon>Actinomycetota</taxon>
        <taxon>Actinomycetes</taxon>
        <taxon>Kineosporiales</taxon>
        <taxon>Kineosporiaceae</taxon>
        <taxon>Kineosporia</taxon>
    </lineage>
</organism>
<dbReference type="EMBL" id="JAUSQZ010000001">
    <property type="protein sequence ID" value="MDP9829647.1"/>
    <property type="molecule type" value="Genomic_DNA"/>
</dbReference>
<comment type="caution">
    <text evidence="9">The sequence shown here is derived from an EMBL/GenBank/DDBJ whole genome shotgun (WGS) entry which is preliminary data.</text>
</comment>
<dbReference type="Gene3D" id="3.20.20.60">
    <property type="entry name" value="Phosphoenolpyruvate-binding domains"/>
    <property type="match status" value="1"/>
</dbReference>
<keyword evidence="5" id="KW-0418">Kinase</keyword>
<evidence type="ECO:0000256" key="3">
    <source>
        <dbReference type="ARBA" id="ARBA00022679"/>
    </source>
</evidence>
<dbReference type="InterPro" id="IPR040442">
    <property type="entry name" value="Pyrv_kinase-like_dom_sf"/>
</dbReference>
<evidence type="ECO:0000259" key="8">
    <source>
        <dbReference type="Pfam" id="PF02896"/>
    </source>
</evidence>
<protein>
    <submittedName>
        <fullName evidence="9">Phosphohistidine swiveling domain-containing protein</fullName>
    </submittedName>
</protein>
<dbReference type="SUPFAM" id="SSF52009">
    <property type="entry name" value="Phosphohistidine domain"/>
    <property type="match status" value="1"/>
</dbReference>
<evidence type="ECO:0000313" key="10">
    <source>
        <dbReference type="Proteomes" id="UP001235712"/>
    </source>
</evidence>
<keyword evidence="3" id="KW-0808">Transferase</keyword>
<dbReference type="Pfam" id="PF02896">
    <property type="entry name" value="PEP-utilizers_C"/>
    <property type="match status" value="1"/>
</dbReference>
<evidence type="ECO:0000256" key="1">
    <source>
        <dbReference type="ARBA" id="ARBA00001946"/>
    </source>
</evidence>
<evidence type="ECO:0000256" key="2">
    <source>
        <dbReference type="ARBA" id="ARBA00007837"/>
    </source>
</evidence>
<comment type="similarity">
    <text evidence="2">Belongs to the PEP-utilizing enzyme family.</text>
</comment>
<dbReference type="Proteomes" id="UP001235712">
    <property type="component" value="Unassembled WGS sequence"/>
</dbReference>
<evidence type="ECO:0000256" key="4">
    <source>
        <dbReference type="ARBA" id="ARBA00022723"/>
    </source>
</evidence>
<keyword evidence="4" id="KW-0479">Metal-binding</keyword>
<dbReference type="Gene3D" id="3.50.30.10">
    <property type="entry name" value="Phosphohistidine domain"/>
    <property type="match status" value="1"/>
</dbReference>
<evidence type="ECO:0000256" key="5">
    <source>
        <dbReference type="ARBA" id="ARBA00022777"/>
    </source>
</evidence>
<dbReference type="PANTHER" id="PTHR46244">
    <property type="entry name" value="PHOSPHOENOLPYRUVATE-PROTEIN PHOSPHOTRANSFERASE"/>
    <property type="match status" value="1"/>
</dbReference>
<dbReference type="PANTHER" id="PTHR46244:SF3">
    <property type="entry name" value="PHOSPHOENOLPYRUVATE-PROTEIN PHOSPHOTRANSFERASE"/>
    <property type="match status" value="1"/>
</dbReference>
<evidence type="ECO:0000259" key="7">
    <source>
        <dbReference type="Pfam" id="PF00391"/>
    </source>
</evidence>
<proteinExistence type="inferred from homology"/>
<accession>A0ABT9PAC8</accession>
<evidence type="ECO:0000313" key="9">
    <source>
        <dbReference type="EMBL" id="MDP9829647.1"/>
    </source>
</evidence>
<dbReference type="RefSeq" id="WP_307248018.1">
    <property type="nucleotide sequence ID" value="NZ_JAUSQZ010000001.1"/>
</dbReference>
<comment type="cofactor">
    <cofactor evidence="1">
        <name>Mg(2+)</name>
        <dbReference type="ChEBI" id="CHEBI:18420"/>
    </cofactor>
</comment>
<dbReference type="Pfam" id="PF00391">
    <property type="entry name" value="PEP-utilizers"/>
    <property type="match status" value="1"/>
</dbReference>
<dbReference type="SUPFAM" id="SSF51621">
    <property type="entry name" value="Phosphoenolpyruvate/pyruvate domain"/>
    <property type="match status" value="1"/>
</dbReference>
<keyword evidence="10" id="KW-1185">Reference proteome</keyword>
<sequence length="429" mass="45954">MSEFLGLADLSPGATEPPGAVLGEILAGPETGWLEGECAEPDEWSAGRVLVVRELRSSMYPLLRSSRAVVCAFGGPAGHMSAVCRAKGITVIRIPEADLVRMRGTVRIDRSRGLIDLGSARGSAPGVPADDVSRSAPPGSTCAVVAGGEEIDAVNESGWGSTVDRFFVREEFLCLEAGLSPLDLLAAGPDGQDRYAREMAAMILGMRSKLQPHQKIVYRLLDLRSDDAAGITRTAAVGEEANPELGLHGTRWIVETPAYVDVVRSVVRRLAEQEPGIHDSLALAGPFVADCHEFSQLAAALGLPERWTVSAFVETPAGVYDVPAICRAGAAEVFIGTKDLVQLFLAADRGNHRVAGSYNTRHPAVIDALARAIMACQSLEVPVRVYSFARDLDHYLSRLPRPTGYIMDSAELIARLGSHPGRRAERCLR</sequence>